<proteinExistence type="predicted"/>
<keyword evidence="1" id="KW-1133">Transmembrane helix</keyword>
<evidence type="ECO:0000256" key="1">
    <source>
        <dbReference type="SAM" id="Phobius"/>
    </source>
</evidence>
<organism evidence="2">
    <name type="scientific">Anguilla anguilla</name>
    <name type="common">European freshwater eel</name>
    <name type="synonym">Muraena anguilla</name>
    <dbReference type="NCBI Taxonomy" id="7936"/>
    <lineage>
        <taxon>Eukaryota</taxon>
        <taxon>Metazoa</taxon>
        <taxon>Chordata</taxon>
        <taxon>Craniata</taxon>
        <taxon>Vertebrata</taxon>
        <taxon>Euteleostomi</taxon>
        <taxon>Actinopterygii</taxon>
        <taxon>Neopterygii</taxon>
        <taxon>Teleostei</taxon>
        <taxon>Anguilliformes</taxon>
        <taxon>Anguillidae</taxon>
        <taxon>Anguilla</taxon>
    </lineage>
</organism>
<evidence type="ECO:0000313" key="2">
    <source>
        <dbReference type="EMBL" id="JAI06564.1"/>
    </source>
</evidence>
<keyword evidence="1" id="KW-0812">Transmembrane</keyword>
<dbReference type="EMBL" id="GBXM01002014">
    <property type="protein sequence ID" value="JAI06564.1"/>
    <property type="molecule type" value="Transcribed_RNA"/>
</dbReference>
<reference evidence="2" key="2">
    <citation type="journal article" date="2015" name="Fish Shellfish Immunol.">
        <title>Early steps in the European eel (Anguilla anguilla)-Vibrio vulnificus interaction in the gills: Role of the RtxA13 toxin.</title>
        <authorList>
            <person name="Callol A."/>
            <person name="Pajuelo D."/>
            <person name="Ebbesson L."/>
            <person name="Teles M."/>
            <person name="MacKenzie S."/>
            <person name="Amaro C."/>
        </authorList>
    </citation>
    <scope>NUCLEOTIDE SEQUENCE</scope>
</reference>
<reference evidence="2" key="1">
    <citation type="submission" date="2014-11" db="EMBL/GenBank/DDBJ databases">
        <authorList>
            <person name="Amaro Gonzalez C."/>
        </authorList>
    </citation>
    <scope>NUCLEOTIDE SEQUENCE</scope>
</reference>
<sequence length="51" mass="6101">MYVGILFFTNKTKYECIQNDTVCIMHPYTVILYCVFGYVLITLKRNTLFLR</sequence>
<protein>
    <submittedName>
        <fullName evidence="2">Uncharacterized protein</fullName>
    </submittedName>
</protein>
<keyword evidence="1" id="KW-0472">Membrane</keyword>
<dbReference type="AlphaFoldDB" id="A0A0E9XXY8"/>
<feature type="transmembrane region" description="Helical" evidence="1">
    <location>
        <begin position="24"/>
        <end position="43"/>
    </location>
</feature>
<name>A0A0E9XXY8_ANGAN</name>
<accession>A0A0E9XXY8</accession>